<comment type="caution">
    <text evidence="9">The sequence shown here is derived from an EMBL/GenBank/DDBJ whole genome shotgun (WGS) entry which is preliminary data.</text>
</comment>
<organism evidence="9 10">
    <name type="scientific">Mangrovactinospora gilvigrisea</name>
    <dbReference type="NCBI Taxonomy" id="1428644"/>
    <lineage>
        <taxon>Bacteria</taxon>
        <taxon>Bacillati</taxon>
        <taxon>Actinomycetota</taxon>
        <taxon>Actinomycetes</taxon>
        <taxon>Kitasatosporales</taxon>
        <taxon>Streptomycetaceae</taxon>
        <taxon>Mangrovactinospora</taxon>
    </lineage>
</organism>
<comment type="function">
    <text evidence="5 8">Catalyzes the oxidation of uric acid to 5-hydroxyisourate, which is further processed to form (S)-allantoin.</text>
</comment>
<dbReference type="Gene3D" id="3.10.270.10">
    <property type="entry name" value="Urate Oxidase"/>
    <property type="match status" value="1"/>
</dbReference>
<comment type="pathway">
    <text evidence="1 5">Purine metabolism; urate degradation; (S)-allantoin from urate: step 1/3.</text>
</comment>
<name>A0A1J7BGA4_9ACTN</name>
<feature type="binding site" evidence="7">
    <location>
        <position position="184"/>
    </location>
    <ligand>
        <name>urate</name>
        <dbReference type="ChEBI" id="CHEBI:17775"/>
    </ligand>
</feature>
<keyword evidence="10" id="KW-1185">Reference proteome</keyword>
<dbReference type="PANTHER" id="PTHR42874">
    <property type="entry name" value="URICASE"/>
    <property type="match status" value="1"/>
</dbReference>
<evidence type="ECO:0000256" key="5">
    <source>
        <dbReference type="PIRNR" id="PIRNR000241"/>
    </source>
</evidence>
<feature type="active site" description="Charge relay system" evidence="6">
    <location>
        <position position="256"/>
    </location>
</feature>
<dbReference type="InterPro" id="IPR002042">
    <property type="entry name" value="Uricase"/>
</dbReference>
<comment type="similarity">
    <text evidence="2 5 8">Belongs to the uricase family.</text>
</comment>
<dbReference type="PRINTS" id="PR00093">
    <property type="entry name" value="URICASE"/>
</dbReference>
<keyword evidence="4 5" id="KW-0560">Oxidoreductase</keyword>
<dbReference type="PANTHER" id="PTHR42874:SF1">
    <property type="entry name" value="URICASE"/>
    <property type="match status" value="1"/>
</dbReference>
<dbReference type="EMBL" id="MLCF01000043">
    <property type="protein sequence ID" value="OIV37699.1"/>
    <property type="molecule type" value="Genomic_DNA"/>
</dbReference>
<feature type="binding site" evidence="7">
    <location>
        <position position="57"/>
    </location>
    <ligand>
        <name>urate</name>
        <dbReference type="ChEBI" id="CHEBI:17775"/>
    </ligand>
</feature>
<keyword evidence="3 5" id="KW-0659">Purine metabolism</keyword>
<dbReference type="STRING" id="1428644.BIV57_08945"/>
<feature type="binding site" evidence="7">
    <location>
        <position position="254"/>
    </location>
    <ligand>
        <name>O2</name>
        <dbReference type="ChEBI" id="CHEBI:15379"/>
    </ligand>
</feature>
<feature type="active site" description="Charge relay system" evidence="6">
    <location>
        <position position="57"/>
    </location>
</feature>
<evidence type="ECO:0000256" key="7">
    <source>
        <dbReference type="PIRSR" id="PIRSR000241-2"/>
    </source>
</evidence>
<dbReference type="GO" id="GO:0004846">
    <property type="term" value="F:urate oxidase activity"/>
    <property type="evidence" value="ECO:0007669"/>
    <property type="project" value="UniProtKB-EC"/>
</dbReference>
<reference evidence="9 10" key="1">
    <citation type="submission" date="2016-10" db="EMBL/GenBank/DDBJ databases">
        <title>Genome sequence of Streptomyces gilvigriseus MUSC 26.</title>
        <authorList>
            <person name="Lee L.-H."/>
            <person name="Ser H.-L."/>
        </authorList>
    </citation>
    <scope>NUCLEOTIDE SEQUENCE [LARGE SCALE GENOMIC DNA]</scope>
    <source>
        <strain evidence="9 10">MUSC 26</strain>
    </source>
</reference>
<dbReference type="GO" id="GO:0019628">
    <property type="term" value="P:urate catabolic process"/>
    <property type="evidence" value="ECO:0007669"/>
    <property type="project" value="UniProtKB-UniPathway"/>
</dbReference>
<feature type="binding site" evidence="7">
    <location>
        <position position="254"/>
    </location>
    <ligand>
        <name>urate</name>
        <dbReference type="ChEBI" id="CHEBI:17775"/>
    </ligand>
</feature>
<evidence type="ECO:0000256" key="1">
    <source>
        <dbReference type="ARBA" id="ARBA00004831"/>
    </source>
</evidence>
<evidence type="ECO:0000256" key="4">
    <source>
        <dbReference type="ARBA" id="ARBA00023002"/>
    </source>
</evidence>
<proteinExistence type="inferred from homology"/>
<feature type="binding site" evidence="7">
    <location>
        <position position="57"/>
    </location>
    <ligand>
        <name>O2</name>
        <dbReference type="ChEBI" id="CHEBI:15379"/>
    </ligand>
</feature>
<feature type="active site" description="Charge relay system" evidence="6">
    <location>
        <position position="12"/>
    </location>
</feature>
<dbReference type="RefSeq" id="WP_071656200.1">
    <property type="nucleotide sequence ID" value="NZ_MLCF01000043.1"/>
</dbReference>
<dbReference type="NCBIfam" id="TIGR03383">
    <property type="entry name" value="urate_oxi"/>
    <property type="match status" value="1"/>
</dbReference>
<dbReference type="Proteomes" id="UP000243342">
    <property type="component" value="Unassembled WGS sequence"/>
</dbReference>
<evidence type="ECO:0000256" key="2">
    <source>
        <dbReference type="ARBA" id="ARBA00009760"/>
    </source>
</evidence>
<gene>
    <name evidence="9" type="ORF">BIV57_08945</name>
</gene>
<feature type="binding site" evidence="7">
    <location>
        <position position="167"/>
    </location>
    <ligand>
        <name>5-hydroxyisourate</name>
        <dbReference type="ChEBI" id="CHEBI:18072"/>
    </ligand>
</feature>
<dbReference type="PIRSF" id="PIRSF000241">
    <property type="entry name" value="Urate_oxidase"/>
    <property type="match status" value="1"/>
</dbReference>
<evidence type="ECO:0000313" key="10">
    <source>
        <dbReference type="Proteomes" id="UP000243342"/>
    </source>
</evidence>
<sequence>MPAILGQNQYGKAEVRIVRLDRATPTHRVKDLNVSVALRGDLADTHLTGDNSKVLTTDATKNTVYALAKKHGIDSTEAFGLLLARHFVDDVPQVREARIRLEEYHWDRIPRNASRSRFVGADEIAHSFVRNGTETRTAQITYNAEQGAEVLSGIQDLVVMNSTDSEFWGFYRDEYTTLKETRDRILATQVTARWRHNRDDLADWDRAYADTRRHLLEAFSETYSYALQQTLYQMGARVIEHRPDIDEVRLSLPNKHHFEVDLEPFGMKNGNEVFYAADRPYGLIEGTILRDGAEPRIPVD</sequence>
<protein>
    <recommendedName>
        <fullName evidence="5 8">Uricase</fullName>
        <ecNumber evidence="5 8">1.7.3.3</ecNumber>
    </recommendedName>
    <alternativeName>
        <fullName evidence="5">Urate oxidase</fullName>
    </alternativeName>
</protein>
<feature type="binding site" evidence="7">
    <location>
        <position position="167"/>
    </location>
    <ligand>
        <name>urate</name>
        <dbReference type="ChEBI" id="CHEBI:17775"/>
    </ligand>
</feature>
<feature type="binding site" evidence="7">
    <location>
        <position position="57"/>
    </location>
    <ligand>
        <name>5-hydroxyisourate</name>
        <dbReference type="ChEBI" id="CHEBI:18072"/>
    </ligand>
</feature>
<feature type="binding site" evidence="7">
    <location>
        <position position="254"/>
    </location>
    <ligand>
        <name>5-hydroxyisourate</name>
        <dbReference type="ChEBI" id="CHEBI:18072"/>
    </ligand>
</feature>
<evidence type="ECO:0000256" key="8">
    <source>
        <dbReference type="RuleBase" id="RU004455"/>
    </source>
</evidence>
<dbReference type="UniPathway" id="UPA00394">
    <property type="reaction ID" value="UER00650"/>
</dbReference>
<accession>A0A1J7BGA4</accession>
<comment type="catalytic activity">
    <reaction evidence="5 8">
        <text>urate + O2 + H2O = 5-hydroxyisourate + H2O2</text>
        <dbReference type="Rhea" id="RHEA:21368"/>
        <dbReference type="ChEBI" id="CHEBI:15377"/>
        <dbReference type="ChEBI" id="CHEBI:15379"/>
        <dbReference type="ChEBI" id="CHEBI:16240"/>
        <dbReference type="ChEBI" id="CHEBI:17775"/>
        <dbReference type="ChEBI" id="CHEBI:18072"/>
        <dbReference type="EC" id="1.7.3.3"/>
    </reaction>
</comment>
<feature type="binding site" evidence="7">
    <location>
        <position position="58"/>
    </location>
    <ligand>
        <name>urate</name>
        <dbReference type="ChEBI" id="CHEBI:17775"/>
    </ligand>
</feature>
<evidence type="ECO:0000256" key="6">
    <source>
        <dbReference type="PIRSR" id="PIRSR000241-1"/>
    </source>
</evidence>
<dbReference type="GO" id="GO:0006144">
    <property type="term" value="P:purine nucleobase metabolic process"/>
    <property type="evidence" value="ECO:0007669"/>
    <property type="project" value="UniProtKB-KW"/>
</dbReference>
<feature type="binding site" evidence="7">
    <location>
        <position position="228"/>
    </location>
    <ligand>
        <name>urate</name>
        <dbReference type="ChEBI" id="CHEBI:17775"/>
    </ligand>
</feature>
<evidence type="ECO:0000313" key="9">
    <source>
        <dbReference type="EMBL" id="OIV37699.1"/>
    </source>
</evidence>
<dbReference type="AlphaFoldDB" id="A0A1J7BGA4"/>
<dbReference type="OrthoDB" id="9809009at2"/>
<dbReference type="SUPFAM" id="SSF55620">
    <property type="entry name" value="Tetrahydrobiopterin biosynthesis enzymes-like"/>
    <property type="match status" value="2"/>
</dbReference>
<evidence type="ECO:0000256" key="3">
    <source>
        <dbReference type="ARBA" id="ARBA00022631"/>
    </source>
</evidence>
<dbReference type="EC" id="1.7.3.3" evidence="5 8"/>
<feature type="binding site" evidence="7">
    <location>
        <position position="184"/>
    </location>
    <ligand>
        <name>5-hydroxyisourate</name>
        <dbReference type="ChEBI" id="CHEBI:18072"/>
    </ligand>
</feature>
<dbReference type="Pfam" id="PF01014">
    <property type="entry name" value="Uricase"/>
    <property type="match status" value="2"/>
</dbReference>